<organism evidence="2 3">
    <name type="scientific">Ancylostoma caninum</name>
    <name type="common">Dog hookworm</name>
    <dbReference type="NCBI Taxonomy" id="29170"/>
    <lineage>
        <taxon>Eukaryota</taxon>
        <taxon>Metazoa</taxon>
        <taxon>Ecdysozoa</taxon>
        <taxon>Nematoda</taxon>
        <taxon>Chromadorea</taxon>
        <taxon>Rhabditida</taxon>
        <taxon>Rhabditina</taxon>
        <taxon>Rhabditomorpha</taxon>
        <taxon>Strongyloidea</taxon>
        <taxon>Ancylostomatidae</taxon>
        <taxon>Ancylostomatinae</taxon>
        <taxon>Ancylostoma</taxon>
    </lineage>
</organism>
<dbReference type="PROSITE" id="PS51339">
    <property type="entry name" value="PPASE_MYOTUBULARIN"/>
    <property type="match status" value="1"/>
</dbReference>
<dbReference type="EMBL" id="JOJR01005178">
    <property type="protein sequence ID" value="RCN27043.1"/>
    <property type="molecule type" value="Genomic_DNA"/>
</dbReference>
<feature type="domain" description="Myotubularin phosphatase" evidence="1">
    <location>
        <begin position="1"/>
        <end position="56"/>
    </location>
</feature>
<gene>
    <name evidence="2" type="ORF">ANCCAN_27224</name>
</gene>
<proteinExistence type="predicted"/>
<evidence type="ECO:0000259" key="1">
    <source>
        <dbReference type="PROSITE" id="PS51339"/>
    </source>
</evidence>
<protein>
    <recommendedName>
        <fullName evidence="1">Myotubularin phosphatase domain-containing protein</fullName>
    </recommendedName>
</protein>
<accession>A0A368F4P4</accession>
<reference evidence="2 3" key="1">
    <citation type="submission" date="2014-10" db="EMBL/GenBank/DDBJ databases">
        <title>Draft genome of the hookworm Ancylostoma caninum.</title>
        <authorList>
            <person name="Mitreva M."/>
        </authorList>
    </citation>
    <scope>NUCLEOTIDE SEQUENCE [LARGE SCALE GENOMIC DNA]</scope>
    <source>
        <strain evidence="2 3">Baltimore</strain>
    </source>
</reference>
<evidence type="ECO:0000313" key="2">
    <source>
        <dbReference type="EMBL" id="RCN27043.1"/>
    </source>
</evidence>
<sequence>MYFDDLHIEKRTKSLWTYLDHRQDDYLNPFYEPTTFGVLSGIETRAAAFKVWHALYNRFDDGLLPRETATDMVMTAMEHVVCLSIIIKGTKPDIKHSLELICAEVTYYMCTER</sequence>
<dbReference type="InterPro" id="IPR010569">
    <property type="entry name" value="Myotubularin-like_Pase_dom"/>
</dbReference>
<evidence type="ECO:0000313" key="3">
    <source>
        <dbReference type="Proteomes" id="UP000252519"/>
    </source>
</evidence>
<comment type="caution">
    <text evidence="2">The sequence shown here is derived from an EMBL/GenBank/DDBJ whole genome shotgun (WGS) entry which is preliminary data.</text>
</comment>
<keyword evidence="3" id="KW-1185">Reference proteome</keyword>
<dbReference type="AlphaFoldDB" id="A0A368F4P4"/>
<dbReference type="Proteomes" id="UP000252519">
    <property type="component" value="Unassembled WGS sequence"/>
</dbReference>
<dbReference type="STRING" id="29170.A0A368F4P4"/>
<name>A0A368F4P4_ANCCA</name>
<dbReference type="OrthoDB" id="271628at2759"/>